<dbReference type="InterPro" id="IPR041492">
    <property type="entry name" value="HAD_2"/>
</dbReference>
<dbReference type="AlphaFoldDB" id="A0A3B0U4F5"/>
<evidence type="ECO:0000256" key="2">
    <source>
        <dbReference type="ARBA" id="ARBA00022723"/>
    </source>
</evidence>
<dbReference type="PANTHER" id="PTHR46193">
    <property type="entry name" value="6-PHOSPHOGLUCONATE PHOSPHATASE"/>
    <property type="match status" value="1"/>
</dbReference>
<dbReference type="Gene3D" id="1.10.150.240">
    <property type="entry name" value="Putative phosphatase, domain 2"/>
    <property type="match status" value="1"/>
</dbReference>
<dbReference type="NCBIfam" id="TIGR01509">
    <property type="entry name" value="HAD-SF-IA-v3"/>
    <property type="match status" value="1"/>
</dbReference>
<evidence type="ECO:0000256" key="1">
    <source>
        <dbReference type="ARBA" id="ARBA00001946"/>
    </source>
</evidence>
<dbReference type="PANTHER" id="PTHR46193:SF18">
    <property type="entry name" value="HEXITOL PHOSPHATASE B"/>
    <property type="match status" value="1"/>
</dbReference>
<name>A0A3B0U4F5_9ZZZZ</name>
<dbReference type="Gene3D" id="3.40.50.1000">
    <property type="entry name" value="HAD superfamily/HAD-like"/>
    <property type="match status" value="1"/>
</dbReference>
<evidence type="ECO:0000313" key="5">
    <source>
        <dbReference type="EMBL" id="VAW23870.1"/>
    </source>
</evidence>
<keyword evidence="3" id="KW-0460">Magnesium</keyword>
<dbReference type="Pfam" id="PF13419">
    <property type="entry name" value="HAD_2"/>
    <property type="match status" value="1"/>
</dbReference>
<dbReference type="SFLD" id="SFLDG01129">
    <property type="entry name" value="C1.5:_HAD__Beta-PGM__Phosphata"/>
    <property type="match status" value="1"/>
</dbReference>
<comment type="cofactor">
    <cofactor evidence="1">
        <name>Mg(2+)</name>
        <dbReference type="ChEBI" id="CHEBI:18420"/>
    </cofactor>
</comment>
<proteinExistence type="predicted"/>
<sequence>MRFSVIFDMDGVIVDNGHYHQLAWMAFCNSHKIPFSENEFKSRFFGRTNEQILPALFKKNLPPDEIDKLGEEKEAAYRKIYKPRMTPVKGLIPFLAGLKKGGYPVAIATSAPKSNIDFVLKGIKIQHFIDCVVDDKMVARGKPDPEIYLKTASLLNTAPYNCVVFEDSLSGTKSAFDAGTKVVGLTTTMPENEHKYVHHVIRDFSEISVELLSEIFFQ</sequence>
<dbReference type="InterPro" id="IPR006439">
    <property type="entry name" value="HAD-SF_hydro_IA"/>
</dbReference>
<keyword evidence="2" id="KW-0479">Metal-binding</keyword>
<dbReference type="GO" id="GO:0046872">
    <property type="term" value="F:metal ion binding"/>
    <property type="evidence" value="ECO:0007669"/>
    <property type="project" value="UniProtKB-KW"/>
</dbReference>
<keyword evidence="4" id="KW-0119">Carbohydrate metabolism</keyword>
<evidence type="ECO:0000256" key="3">
    <source>
        <dbReference type="ARBA" id="ARBA00022842"/>
    </source>
</evidence>
<dbReference type="InterPro" id="IPR051600">
    <property type="entry name" value="Beta-PGM-like"/>
</dbReference>
<reference evidence="5" key="1">
    <citation type="submission" date="2018-06" db="EMBL/GenBank/DDBJ databases">
        <authorList>
            <person name="Zhirakovskaya E."/>
        </authorList>
    </citation>
    <scope>NUCLEOTIDE SEQUENCE</scope>
</reference>
<dbReference type="CDD" id="cd07505">
    <property type="entry name" value="HAD_BPGM-like"/>
    <property type="match status" value="1"/>
</dbReference>
<dbReference type="SUPFAM" id="SSF56784">
    <property type="entry name" value="HAD-like"/>
    <property type="match status" value="1"/>
</dbReference>
<dbReference type="EMBL" id="UOEP01000202">
    <property type="protein sequence ID" value="VAW23870.1"/>
    <property type="molecule type" value="Genomic_DNA"/>
</dbReference>
<dbReference type="InterPro" id="IPR036412">
    <property type="entry name" value="HAD-like_sf"/>
</dbReference>
<dbReference type="InterPro" id="IPR023214">
    <property type="entry name" value="HAD_sf"/>
</dbReference>
<keyword evidence="5" id="KW-0413">Isomerase</keyword>
<gene>
    <name evidence="5" type="ORF">MNBD_BACTEROID01-2409</name>
</gene>
<accession>A0A3B0U4F5</accession>
<dbReference type="InterPro" id="IPR023198">
    <property type="entry name" value="PGP-like_dom2"/>
</dbReference>
<dbReference type="SFLD" id="SFLDG01135">
    <property type="entry name" value="C1.5.6:_HAD__Beta-PGM__Phospha"/>
    <property type="match status" value="1"/>
</dbReference>
<protein>
    <submittedName>
        <fullName evidence="5">Beta-phosphoglucomutase</fullName>
        <ecNumber evidence="5">5.4.2.6</ecNumber>
    </submittedName>
</protein>
<dbReference type="GO" id="GO:0008801">
    <property type="term" value="F:beta-phosphoglucomutase activity"/>
    <property type="evidence" value="ECO:0007669"/>
    <property type="project" value="UniProtKB-EC"/>
</dbReference>
<dbReference type="SFLD" id="SFLDS00003">
    <property type="entry name" value="Haloacid_Dehalogenase"/>
    <property type="match status" value="1"/>
</dbReference>
<evidence type="ECO:0000256" key="4">
    <source>
        <dbReference type="ARBA" id="ARBA00023277"/>
    </source>
</evidence>
<organism evidence="5">
    <name type="scientific">hydrothermal vent metagenome</name>
    <dbReference type="NCBI Taxonomy" id="652676"/>
    <lineage>
        <taxon>unclassified sequences</taxon>
        <taxon>metagenomes</taxon>
        <taxon>ecological metagenomes</taxon>
    </lineage>
</organism>
<dbReference type="EC" id="5.4.2.6" evidence="5"/>